<dbReference type="PROSITE" id="PS50850">
    <property type="entry name" value="MFS"/>
    <property type="match status" value="1"/>
</dbReference>
<feature type="transmembrane region" description="Helical" evidence="6">
    <location>
        <begin position="132"/>
        <end position="154"/>
    </location>
</feature>
<feature type="transmembrane region" description="Helical" evidence="6">
    <location>
        <begin position="409"/>
        <end position="429"/>
    </location>
</feature>
<gene>
    <name evidence="8" type="ORF">EV356DRAFT_453183</name>
</gene>
<dbReference type="OrthoDB" id="5296287at2759"/>
<dbReference type="CDD" id="cd17323">
    <property type="entry name" value="MFS_Tpo1_MDR_like"/>
    <property type="match status" value="1"/>
</dbReference>
<comment type="subcellular location">
    <subcellularLocation>
        <location evidence="1">Membrane</location>
        <topology evidence="1">Multi-pass membrane protein</topology>
    </subcellularLocation>
</comment>
<evidence type="ECO:0000259" key="7">
    <source>
        <dbReference type="PROSITE" id="PS50850"/>
    </source>
</evidence>
<feature type="transmembrane region" description="Helical" evidence="6">
    <location>
        <begin position="166"/>
        <end position="189"/>
    </location>
</feature>
<evidence type="ECO:0000256" key="6">
    <source>
        <dbReference type="SAM" id="Phobius"/>
    </source>
</evidence>
<sequence length="480" mass="52598">MDSRATQPELHPAIIVWWNAPEDEDPENPMTWSARKKWANILSVSMISFLVSLVSSMLAPAVPLIMDDFHTSSRTFATFVVSIFVLGFACGPLLLAPLSELYGRVIIYNVTNVLFVSSNILCAVSRNEAMLLGFRFLSGFAGVATITIGSGTIADIMPREKRGRAVSIWAVGTVVGPMVGPIIGGYVTAGLGWRWLFWSISIAIAIVTIIAFGVLRETYAPVLMEKKADRLRRETGNPNYRSRLASGVSTKNLFIRSIVRPLKMLFFCPIVTFMCVYIAILYGIIYLFFATFPIVFKEVYGFSTSASGLVFIACGIGTLSGLIYLGYFSDRSLKKRASFGVTITPEDRLHFLITIPGALTFPIGIFLYGWGVEEHIHWIVPQIGTALTGFGYILIFTAIQTYLIDAFEVYSASVIGANAVLRGVGGAFLPLSGLELYSALGWGWGNSLLAFVALSFAPLPLILRIHGAKVRKSQFAQVKF</sequence>
<dbReference type="GO" id="GO:0016020">
    <property type="term" value="C:membrane"/>
    <property type="evidence" value="ECO:0007669"/>
    <property type="project" value="UniProtKB-SubCell"/>
</dbReference>
<evidence type="ECO:0000256" key="5">
    <source>
        <dbReference type="ARBA" id="ARBA00023136"/>
    </source>
</evidence>
<feature type="transmembrane region" description="Helical" evidence="6">
    <location>
        <begin position="105"/>
        <end position="126"/>
    </location>
</feature>
<dbReference type="SUPFAM" id="SSF103473">
    <property type="entry name" value="MFS general substrate transporter"/>
    <property type="match status" value="1"/>
</dbReference>
<dbReference type="InterPro" id="IPR020846">
    <property type="entry name" value="MFS_dom"/>
</dbReference>
<dbReference type="GO" id="GO:0022857">
    <property type="term" value="F:transmembrane transporter activity"/>
    <property type="evidence" value="ECO:0007669"/>
    <property type="project" value="InterPro"/>
</dbReference>
<dbReference type="Pfam" id="PF07690">
    <property type="entry name" value="MFS_1"/>
    <property type="match status" value="1"/>
</dbReference>
<dbReference type="PANTHER" id="PTHR23502:SF68">
    <property type="entry name" value="MULTIDRUG TRANSPORTER, PUTATIVE (AFU_ORTHOLOGUE AFUA_3G01120)-RELATED"/>
    <property type="match status" value="1"/>
</dbReference>
<dbReference type="FunFam" id="1.20.1250.20:FF:000011">
    <property type="entry name" value="MFS multidrug transporter, putative"/>
    <property type="match status" value="1"/>
</dbReference>
<keyword evidence="3 6" id="KW-0812">Transmembrane</keyword>
<dbReference type="InterPro" id="IPR011701">
    <property type="entry name" value="MFS"/>
</dbReference>
<feature type="transmembrane region" description="Helical" evidence="6">
    <location>
        <begin position="264"/>
        <end position="289"/>
    </location>
</feature>
<dbReference type="Proteomes" id="UP000800092">
    <property type="component" value="Unassembled WGS sequence"/>
</dbReference>
<organism evidence="8 9">
    <name type="scientific">Viridothelium virens</name>
    <name type="common">Speckled blister lichen</name>
    <name type="synonym">Trypethelium virens</name>
    <dbReference type="NCBI Taxonomy" id="1048519"/>
    <lineage>
        <taxon>Eukaryota</taxon>
        <taxon>Fungi</taxon>
        <taxon>Dikarya</taxon>
        <taxon>Ascomycota</taxon>
        <taxon>Pezizomycotina</taxon>
        <taxon>Dothideomycetes</taxon>
        <taxon>Dothideomycetes incertae sedis</taxon>
        <taxon>Trypetheliales</taxon>
        <taxon>Trypetheliaceae</taxon>
        <taxon>Viridothelium</taxon>
    </lineage>
</organism>
<feature type="transmembrane region" description="Helical" evidence="6">
    <location>
        <begin position="349"/>
        <end position="370"/>
    </location>
</feature>
<comment type="similarity">
    <text evidence="2">Belongs to the major facilitator superfamily.</text>
</comment>
<name>A0A6A6GYP8_VIRVR</name>
<feature type="transmembrane region" description="Helical" evidence="6">
    <location>
        <begin position="376"/>
        <end position="397"/>
    </location>
</feature>
<evidence type="ECO:0000313" key="8">
    <source>
        <dbReference type="EMBL" id="KAF2230842.1"/>
    </source>
</evidence>
<reference evidence="8" key="1">
    <citation type="journal article" date="2020" name="Stud. Mycol.">
        <title>101 Dothideomycetes genomes: a test case for predicting lifestyles and emergence of pathogens.</title>
        <authorList>
            <person name="Haridas S."/>
            <person name="Albert R."/>
            <person name="Binder M."/>
            <person name="Bloem J."/>
            <person name="Labutti K."/>
            <person name="Salamov A."/>
            <person name="Andreopoulos B."/>
            <person name="Baker S."/>
            <person name="Barry K."/>
            <person name="Bills G."/>
            <person name="Bluhm B."/>
            <person name="Cannon C."/>
            <person name="Castanera R."/>
            <person name="Culley D."/>
            <person name="Daum C."/>
            <person name="Ezra D."/>
            <person name="Gonzalez J."/>
            <person name="Henrissat B."/>
            <person name="Kuo A."/>
            <person name="Liang C."/>
            <person name="Lipzen A."/>
            <person name="Lutzoni F."/>
            <person name="Magnuson J."/>
            <person name="Mondo S."/>
            <person name="Nolan M."/>
            <person name="Ohm R."/>
            <person name="Pangilinan J."/>
            <person name="Park H.-J."/>
            <person name="Ramirez L."/>
            <person name="Alfaro M."/>
            <person name="Sun H."/>
            <person name="Tritt A."/>
            <person name="Yoshinaga Y."/>
            <person name="Zwiers L.-H."/>
            <person name="Turgeon B."/>
            <person name="Goodwin S."/>
            <person name="Spatafora J."/>
            <person name="Crous P."/>
            <person name="Grigoriev I."/>
        </authorList>
    </citation>
    <scope>NUCLEOTIDE SEQUENCE</scope>
    <source>
        <strain evidence="8">Tuck. ex Michener</strain>
    </source>
</reference>
<dbReference type="Gene3D" id="1.20.1250.20">
    <property type="entry name" value="MFS general substrate transporter like domains"/>
    <property type="match status" value="1"/>
</dbReference>
<feature type="transmembrane region" description="Helical" evidence="6">
    <location>
        <begin position="38"/>
        <end position="59"/>
    </location>
</feature>
<evidence type="ECO:0000256" key="1">
    <source>
        <dbReference type="ARBA" id="ARBA00004141"/>
    </source>
</evidence>
<evidence type="ECO:0000313" key="9">
    <source>
        <dbReference type="Proteomes" id="UP000800092"/>
    </source>
</evidence>
<evidence type="ECO:0000256" key="3">
    <source>
        <dbReference type="ARBA" id="ARBA00022692"/>
    </source>
</evidence>
<evidence type="ECO:0000256" key="4">
    <source>
        <dbReference type="ARBA" id="ARBA00022989"/>
    </source>
</evidence>
<dbReference type="PANTHER" id="PTHR23502">
    <property type="entry name" value="MAJOR FACILITATOR SUPERFAMILY"/>
    <property type="match status" value="1"/>
</dbReference>
<feature type="transmembrane region" description="Helical" evidence="6">
    <location>
        <begin position="309"/>
        <end position="328"/>
    </location>
</feature>
<feature type="transmembrane region" description="Helical" evidence="6">
    <location>
        <begin position="441"/>
        <end position="463"/>
    </location>
</feature>
<dbReference type="InterPro" id="IPR036259">
    <property type="entry name" value="MFS_trans_sf"/>
</dbReference>
<evidence type="ECO:0000256" key="2">
    <source>
        <dbReference type="ARBA" id="ARBA00008335"/>
    </source>
</evidence>
<keyword evidence="5 6" id="KW-0472">Membrane</keyword>
<keyword evidence="9" id="KW-1185">Reference proteome</keyword>
<feature type="transmembrane region" description="Helical" evidence="6">
    <location>
        <begin position="195"/>
        <end position="215"/>
    </location>
</feature>
<protein>
    <submittedName>
        <fullName evidence="8">MFS general substrate transporter</fullName>
    </submittedName>
</protein>
<dbReference type="AlphaFoldDB" id="A0A6A6GYP8"/>
<keyword evidence="4 6" id="KW-1133">Transmembrane helix</keyword>
<dbReference type="EMBL" id="ML991835">
    <property type="protein sequence ID" value="KAF2230842.1"/>
    <property type="molecule type" value="Genomic_DNA"/>
</dbReference>
<proteinExistence type="inferred from homology"/>
<feature type="transmembrane region" description="Helical" evidence="6">
    <location>
        <begin position="79"/>
        <end position="98"/>
    </location>
</feature>
<accession>A0A6A6GYP8</accession>
<feature type="domain" description="Major facilitator superfamily (MFS) profile" evidence="7">
    <location>
        <begin position="40"/>
        <end position="470"/>
    </location>
</feature>